<accession>A0A3N6NSE9</accession>
<dbReference type="SUPFAM" id="SSF53335">
    <property type="entry name" value="S-adenosyl-L-methionine-dependent methyltransferases"/>
    <property type="match status" value="1"/>
</dbReference>
<dbReference type="AlphaFoldDB" id="A0A3N6NSE9"/>
<comment type="caution">
    <text evidence="2">The sequence shown here is derived from an EMBL/GenBank/DDBJ whole genome shotgun (WGS) entry which is preliminary data.</text>
</comment>
<dbReference type="RefSeq" id="WP_124144655.1">
    <property type="nucleotide sequence ID" value="NZ_CAWOKI010000031.1"/>
</dbReference>
<dbReference type="OrthoDB" id="108476at2"/>
<evidence type="ECO:0000313" key="3">
    <source>
        <dbReference type="Proteomes" id="UP000269154"/>
    </source>
</evidence>
<name>A0A3N6NSE9_9CYAN</name>
<dbReference type="EMBL" id="RCBY01000050">
    <property type="protein sequence ID" value="RQH44765.1"/>
    <property type="molecule type" value="Genomic_DNA"/>
</dbReference>
<protein>
    <recommendedName>
        <fullName evidence="1">Methyltransferase small domain-containing protein</fullName>
    </recommendedName>
</protein>
<proteinExistence type="predicted"/>
<feature type="domain" description="Methyltransferase small" evidence="1">
    <location>
        <begin position="108"/>
        <end position="164"/>
    </location>
</feature>
<reference evidence="2 3" key="1">
    <citation type="journal article" date="2018" name="ACS Chem. Biol.">
        <title>Ketoreductase domain dysfunction expands chemodiversity: malyngamide biosynthesis in the cyanobacterium Okeania hirsuta.</title>
        <authorList>
            <person name="Moss N.A."/>
            <person name="Leao T."/>
            <person name="Rankin M."/>
            <person name="McCullough T.M."/>
            <person name="Qu P."/>
            <person name="Korobeynikov A."/>
            <person name="Smith J.L."/>
            <person name="Gerwick L."/>
            <person name="Gerwick W.H."/>
        </authorList>
    </citation>
    <scope>NUCLEOTIDE SEQUENCE [LARGE SCALE GENOMIC DNA]</scope>
    <source>
        <strain evidence="2 3">PAB10Feb10-1</strain>
    </source>
</reference>
<dbReference type="InterPro" id="IPR007848">
    <property type="entry name" value="Small_mtfrase_dom"/>
</dbReference>
<dbReference type="InterPro" id="IPR029063">
    <property type="entry name" value="SAM-dependent_MTases_sf"/>
</dbReference>
<dbReference type="GO" id="GO:0008168">
    <property type="term" value="F:methyltransferase activity"/>
    <property type="evidence" value="ECO:0007669"/>
    <property type="project" value="InterPro"/>
</dbReference>
<evidence type="ECO:0000313" key="2">
    <source>
        <dbReference type="EMBL" id="RQH44765.1"/>
    </source>
</evidence>
<evidence type="ECO:0000259" key="1">
    <source>
        <dbReference type="Pfam" id="PF05175"/>
    </source>
</evidence>
<dbReference type="Proteomes" id="UP000269154">
    <property type="component" value="Unassembled WGS sequence"/>
</dbReference>
<gene>
    <name evidence="2" type="ORF">D5R40_11265</name>
</gene>
<keyword evidence="3" id="KW-1185">Reference proteome</keyword>
<dbReference type="CDD" id="cd02440">
    <property type="entry name" value="AdoMet_MTases"/>
    <property type="match status" value="1"/>
</dbReference>
<dbReference type="Gene3D" id="3.40.50.150">
    <property type="entry name" value="Vaccinia Virus protein VP39"/>
    <property type="match status" value="1"/>
</dbReference>
<sequence>MNFFFKSIVSQILQNDIAWRILYNTVVRASEFIKSERIILQEPNCKQVVNHKDEVLSISPDLIVKHGPFKGMKYPDQKSVGSALIPKIVGSYESELHQIIGQICNTDYSEIVDIGCAEGYYAVGLAMRIPTARVFVYDIKGQAIDLCRQMAQINNVADRVITGSFCDINTLKSIPFTKKALIISDCEGYEKQLFTQQDVSFLVNCDLLIEIHDFIDPSISSTLRKCFSDTHSINVIESISHVIKANCSYCYEELQDYGLLDRRRLLSEGRPTMMKWFYLKPSL</sequence>
<organism evidence="2 3">
    <name type="scientific">Okeania hirsuta</name>
    <dbReference type="NCBI Taxonomy" id="1458930"/>
    <lineage>
        <taxon>Bacteria</taxon>
        <taxon>Bacillati</taxon>
        <taxon>Cyanobacteriota</taxon>
        <taxon>Cyanophyceae</taxon>
        <taxon>Oscillatoriophycideae</taxon>
        <taxon>Oscillatoriales</taxon>
        <taxon>Microcoleaceae</taxon>
        <taxon>Okeania</taxon>
    </lineage>
</organism>
<dbReference type="Pfam" id="PF05175">
    <property type="entry name" value="MTS"/>
    <property type="match status" value="1"/>
</dbReference>